<dbReference type="InterPro" id="IPR025117">
    <property type="entry name" value="DUF4037"/>
</dbReference>
<gene>
    <name evidence="2" type="ORF">DFJ64_3512</name>
</gene>
<proteinExistence type="predicted"/>
<protein>
    <submittedName>
        <fullName evidence="2">Uncharacterized protein DUF4037</fullName>
    </submittedName>
</protein>
<feature type="domain" description="DUF4037" evidence="1">
    <location>
        <begin position="125"/>
        <end position="223"/>
    </location>
</feature>
<dbReference type="EMBL" id="QTUC01000001">
    <property type="protein sequence ID" value="REF38043.1"/>
    <property type="molecule type" value="Genomic_DNA"/>
</dbReference>
<accession>A0A3D9VBG1</accession>
<evidence type="ECO:0000259" key="1">
    <source>
        <dbReference type="Pfam" id="PF13228"/>
    </source>
</evidence>
<dbReference type="Proteomes" id="UP000256485">
    <property type="component" value="Unassembled WGS sequence"/>
</dbReference>
<name>A0A3D9VBG1_THECX</name>
<reference evidence="2 3" key="1">
    <citation type="submission" date="2018-08" db="EMBL/GenBank/DDBJ databases">
        <title>Sequencing the genomes of 1000 actinobacteria strains.</title>
        <authorList>
            <person name="Klenk H.-P."/>
        </authorList>
    </citation>
    <scope>NUCLEOTIDE SEQUENCE [LARGE SCALE GENOMIC DNA]</scope>
    <source>
        <strain evidence="2 3">DSM 22891</strain>
    </source>
</reference>
<dbReference type="AlphaFoldDB" id="A0A3D9VBG1"/>
<keyword evidence="3" id="KW-1185">Reference proteome</keyword>
<dbReference type="Pfam" id="PF13228">
    <property type="entry name" value="DUF4037"/>
    <property type="match status" value="1"/>
</dbReference>
<organism evidence="2 3">
    <name type="scientific">Thermasporomyces composti</name>
    <dbReference type="NCBI Taxonomy" id="696763"/>
    <lineage>
        <taxon>Bacteria</taxon>
        <taxon>Bacillati</taxon>
        <taxon>Actinomycetota</taxon>
        <taxon>Actinomycetes</taxon>
        <taxon>Propionibacteriales</taxon>
        <taxon>Nocardioidaceae</taxon>
        <taxon>Thermasporomyces</taxon>
    </lineage>
</organism>
<evidence type="ECO:0000313" key="3">
    <source>
        <dbReference type="Proteomes" id="UP000256485"/>
    </source>
</evidence>
<dbReference type="RefSeq" id="WP_115851399.1">
    <property type="nucleotide sequence ID" value="NZ_QTUC01000001.1"/>
</dbReference>
<comment type="caution">
    <text evidence="2">The sequence shown here is derived from an EMBL/GenBank/DDBJ whole genome shotgun (WGS) entry which is preliminary data.</text>
</comment>
<sequence length="349" mass="39420">MAPTFVPSLQLNGAFYREVVAPLVAAWPHAAALLGWGSDVLGYDTERSTDHGWGPRLLVFVEPPHVEAVRRAVDQGLPESFRGWPVRYGWDDEPVRHHVEVLPLGEWLVDQLGVDPRAGLATVDWLVIPQQKLLGVVRGSVYADPTGELEAVRRRLAWYPRDVWLWMLASQWRWISQEEAFVGRAAEVGDELGSRLITGRLVRALMRLVFLLERRYWPYEKWFGTAFAELEAATTLTEPLAQAVGAPDIASREDALVRAYEAVAARHNTLGLTEWVDPTPRRFHNRPYRVLMADRFAEACVAAIRDPTLRDLPLVGSVDQFVDSTDVLAMVRRSGHLRAFYDALRRSPS</sequence>
<dbReference type="OrthoDB" id="3030at2"/>
<evidence type="ECO:0000313" key="2">
    <source>
        <dbReference type="EMBL" id="REF38043.1"/>
    </source>
</evidence>